<dbReference type="PANTHER" id="PTHR21666">
    <property type="entry name" value="PEPTIDASE-RELATED"/>
    <property type="match status" value="1"/>
</dbReference>
<evidence type="ECO:0000259" key="6">
    <source>
        <dbReference type="Pfam" id="PF24568"/>
    </source>
</evidence>
<comment type="caution">
    <text evidence="7">The sequence shown here is derived from an EMBL/GenBank/DDBJ whole genome shotgun (WGS) entry which is preliminary data.</text>
</comment>
<dbReference type="InterPro" id="IPR050570">
    <property type="entry name" value="Cell_wall_metabolism_enzyme"/>
</dbReference>
<feature type="domain" description="M23ase beta-sheet core" evidence="5">
    <location>
        <begin position="324"/>
        <end position="420"/>
    </location>
</feature>
<dbReference type="EMBL" id="JBHUME010000019">
    <property type="protein sequence ID" value="MFD2615580.1"/>
    <property type="molecule type" value="Genomic_DNA"/>
</dbReference>
<proteinExistence type="predicted"/>
<dbReference type="Pfam" id="PF01551">
    <property type="entry name" value="Peptidase_M23"/>
    <property type="match status" value="1"/>
</dbReference>
<dbReference type="SUPFAM" id="SSF51261">
    <property type="entry name" value="Duplicated hybrid motif"/>
    <property type="match status" value="1"/>
</dbReference>
<evidence type="ECO:0000256" key="4">
    <source>
        <dbReference type="SAM" id="SignalP"/>
    </source>
</evidence>
<feature type="coiled-coil region" evidence="2">
    <location>
        <begin position="30"/>
        <end position="57"/>
    </location>
</feature>
<dbReference type="Proteomes" id="UP001597541">
    <property type="component" value="Unassembled WGS sequence"/>
</dbReference>
<organism evidence="7 8">
    <name type="scientific">Paenibacillus gansuensis</name>
    <dbReference type="NCBI Taxonomy" id="306542"/>
    <lineage>
        <taxon>Bacteria</taxon>
        <taxon>Bacillati</taxon>
        <taxon>Bacillota</taxon>
        <taxon>Bacilli</taxon>
        <taxon>Bacillales</taxon>
        <taxon>Paenibacillaceae</taxon>
        <taxon>Paenibacillus</taxon>
    </lineage>
</organism>
<dbReference type="RefSeq" id="WP_377607578.1">
    <property type="nucleotide sequence ID" value="NZ_JBHUME010000019.1"/>
</dbReference>
<dbReference type="Gene3D" id="2.70.70.10">
    <property type="entry name" value="Glucose Permease (Domain IIA)"/>
    <property type="match status" value="1"/>
</dbReference>
<feature type="chain" id="PRO_5046204998" evidence="4">
    <location>
        <begin position="27"/>
        <end position="425"/>
    </location>
</feature>
<keyword evidence="1 4" id="KW-0732">Signal</keyword>
<feature type="domain" description="Peptidoglycan hydrolase PcsB coiled-coil" evidence="6">
    <location>
        <begin position="109"/>
        <end position="179"/>
    </location>
</feature>
<feature type="signal peptide" evidence="4">
    <location>
        <begin position="1"/>
        <end position="26"/>
    </location>
</feature>
<evidence type="ECO:0000259" key="5">
    <source>
        <dbReference type="Pfam" id="PF01551"/>
    </source>
</evidence>
<dbReference type="PANTHER" id="PTHR21666:SF289">
    <property type="entry name" value="L-ALA--D-GLU ENDOPEPTIDASE"/>
    <property type="match status" value="1"/>
</dbReference>
<name>A0ABW5PL98_9BACL</name>
<dbReference type="Pfam" id="PF24568">
    <property type="entry name" value="CC_PcsB"/>
    <property type="match status" value="1"/>
</dbReference>
<evidence type="ECO:0000313" key="8">
    <source>
        <dbReference type="Proteomes" id="UP001597541"/>
    </source>
</evidence>
<dbReference type="Gene3D" id="6.10.250.3150">
    <property type="match status" value="1"/>
</dbReference>
<dbReference type="CDD" id="cd12797">
    <property type="entry name" value="M23_peptidase"/>
    <property type="match status" value="1"/>
</dbReference>
<feature type="compositionally biased region" description="Low complexity" evidence="3">
    <location>
        <begin position="282"/>
        <end position="295"/>
    </location>
</feature>
<protein>
    <submittedName>
        <fullName evidence="7">Murein hydrolase activator EnvC family protein</fullName>
    </submittedName>
</protein>
<keyword evidence="2" id="KW-0175">Coiled coil</keyword>
<evidence type="ECO:0000256" key="3">
    <source>
        <dbReference type="SAM" id="MobiDB-lite"/>
    </source>
</evidence>
<accession>A0ABW5PL98</accession>
<evidence type="ECO:0000256" key="1">
    <source>
        <dbReference type="ARBA" id="ARBA00022729"/>
    </source>
</evidence>
<dbReference type="InterPro" id="IPR057309">
    <property type="entry name" value="PcsB_CC"/>
</dbReference>
<evidence type="ECO:0000256" key="2">
    <source>
        <dbReference type="SAM" id="Coils"/>
    </source>
</evidence>
<keyword evidence="8" id="KW-1185">Reference proteome</keyword>
<reference evidence="8" key="1">
    <citation type="journal article" date="2019" name="Int. J. Syst. Evol. Microbiol.">
        <title>The Global Catalogue of Microorganisms (GCM) 10K type strain sequencing project: providing services to taxonomists for standard genome sequencing and annotation.</title>
        <authorList>
            <consortium name="The Broad Institute Genomics Platform"/>
            <consortium name="The Broad Institute Genome Sequencing Center for Infectious Disease"/>
            <person name="Wu L."/>
            <person name="Ma J."/>
        </authorList>
    </citation>
    <scope>NUCLEOTIDE SEQUENCE [LARGE SCALE GENOMIC DNA]</scope>
    <source>
        <strain evidence="8">KCTC 3950</strain>
    </source>
</reference>
<dbReference type="InterPro" id="IPR011055">
    <property type="entry name" value="Dup_hybrid_motif"/>
</dbReference>
<evidence type="ECO:0000313" key="7">
    <source>
        <dbReference type="EMBL" id="MFD2615580.1"/>
    </source>
</evidence>
<gene>
    <name evidence="7" type="ORF">ACFSUF_24540</name>
</gene>
<sequence>MKKLFLPLLLTAGLLAPVALPSPGFAVSEIDKINQQLKEVKKQQESAAWQARQAEKNIAGVQYKRKITAQGLEVLMGEIDKVGNAMNAYNSQIGDRTEKLQKTGEELQEAMNRVKERDSMLRDRIRLMYTNGFVSYLDVLFSSTSFSDFLDRYDALKSIVNEDKSILATNKKDQAQIAEQKKSVEAQLAEVKQLYAKMEEQHQYLASKEREKEVMIASLHAQEHALEEIGEEMEQELMQLARKRSSLNAEANKIKEEQARKRKAAEAKRRAAEAKRNKRHSVASASNSESYSGGELASPLHGGLRVTSDFGYRTHPVTGERESFHKGADFGAPNGTPIYAAESGEVIVAQWWNGYGNCVIIDHGGGMWTVYGHIRNGGIKVSEGDMVKRGEKIAEVGSTGRSTGNHLHFEVRINEEPVNPLPYLR</sequence>
<keyword evidence="7" id="KW-0378">Hydrolase</keyword>
<feature type="compositionally biased region" description="Basic and acidic residues" evidence="3">
    <location>
        <begin position="252"/>
        <end position="275"/>
    </location>
</feature>
<dbReference type="GO" id="GO:0016787">
    <property type="term" value="F:hydrolase activity"/>
    <property type="evidence" value="ECO:0007669"/>
    <property type="project" value="UniProtKB-KW"/>
</dbReference>
<dbReference type="InterPro" id="IPR016047">
    <property type="entry name" value="M23ase_b-sheet_dom"/>
</dbReference>
<feature type="region of interest" description="Disordered" evidence="3">
    <location>
        <begin position="251"/>
        <end position="298"/>
    </location>
</feature>